<keyword evidence="2" id="KW-1185">Reference proteome</keyword>
<protein>
    <submittedName>
        <fullName evidence="1">Rubredoxin</fullName>
    </submittedName>
</protein>
<reference evidence="1 2" key="1">
    <citation type="submission" date="2021-01" db="EMBL/GenBank/DDBJ databases">
        <title>Genomic Encyclopedia of Type Strains, Phase IV (KMG-IV): sequencing the most valuable type-strain genomes for metagenomic binning, comparative biology and taxonomic classification.</title>
        <authorList>
            <person name="Goeker M."/>
        </authorList>
    </citation>
    <scope>NUCLEOTIDE SEQUENCE [LARGE SCALE GENOMIC DNA]</scope>
    <source>
        <strain evidence="1 2">DSM 28236</strain>
    </source>
</reference>
<evidence type="ECO:0000313" key="1">
    <source>
        <dbReference type="EMBL" id="MBM7645243.1"/>
    </source>
</evidence>
<organism evidence="1 2">
    <name type="scientific">Scopulibacillus daqui</name>
    <dbReference type="NCBI Taxonomy" id="1469162"/>
    <lineage>
        <taxon>Bacteria</taxon>
        <taxon>Bacillati</taxon>
        <taxon>Bacillota</taxon>
        <taxon>Bacilli</taxon>
        <taxon>Bacillales</taxon>
        <taxon>Sporolactobacillaceae</taxon>
        <taxon>Scopulibacillus</taxon>
    </lineage>
</organism>
<sequence length="89" mass="10263">MSHPYLCPNCKTNKTRFNIIEQKPRAVKMDPSTGEITDEFSMDHLDPIHLPYNGPARKIQCGVCGLIEDEHSFIKRAEYAQKKDNHLIH</sequence>
<evidence type="ECO:0000313" key="2">
    <source>
        <dbReference type="Proteomes" id="UP000808914"/>
    </source>
</evidence>
<dbReference type="Proteomes" id="UP000808914">
    <property type="component" value="Unassembled WGS sequence"/>
</dbReference>
<name>A0ABS2PYV9_9BACL</name>
<proteinExistence type="predicted"/>
<dbReference type="RefSeq" id="WP_205003170.1">
    <property type="nucleotide sequence ID" value="NZ_JAFBER010000007.1"/>
</dbReference>
<dbReference type="EMBL" id="JAFBER010000007">
    <property type="protein sequence ID" value="MBM7645243.1"/>
    <property type="molecule type" value="Genomic_DNA"/>
</dbReference>
<gene>
    <name evidence="1" type="ORF">JOD45_001454</name>
</gene>
<accession>A0ABS2PYV9</accession>
<comment type="caution">
    <text evidence="1">The sequence shown here is derived from an EMBL/GenBank/DDBJ whole genome shotgun (WGS) entry which is preliminary data.</text>
</comment>